<gene>
    <name evidence="1" type="ORF">G3T16_04645</name>
</gene>
<dbReference type="AlphaFoldDB" id="A0A6C0TYA5"/>
<dbReference type="RefSeq" id="WP_163494031.1">
    <property type="nucleotide sequence ID" value="NZ_CP048711.1"/>
</dbReference>
<evidence type="ECO:0000313" key="1">
    <source>
        <dbReference type="EMBL" id="QIB64781.1"/>
    </source>
</evidence>
<evidence type="ECO:0000313" key="2">
    <source>
        <dbReference type="Proteomes" id="UP000477680"/>
    </source>
</evidence>
<keyword evidence="2" id="KW-1185">Reference proteome</keyword>
<dbReference type="KEGG" id="kim:G3T16_04645"/>
<name>A0A6C0TYA5_9GAMM</name>
<dbReference type="Proteomes" id="UP000477680">
    <property type="component" value="Chromosome"/>
</dbReference>
<reference evidence="1 2" key="1">
    <citation type="submission" date="2020-02" db="EMBL/GenBank/DDBJ databases">
        <title>Genome sequencing for Kineobactrum sp. M2.</title>
        <authorList>
            <person name="Park S.-J."/>
        </authorList>
    </citation>
    <scope>NUCLEOTIDE SEQUENCE [LARGE SCALE GENOMIC DNA]</scope>
    <source>
        <strain evidence="1 2">M2</strain>
    </source>
</reference>
<protein>
    <submittedName>
        <fullName evidence="1">Uncharacterized protein</fullName>
    </submittedName>
</protein>
<sequence length="103" mass="11330">MATHDLWRWDQALRGAAVTTTEDGAEVPTVALIEPRGCIVFDEDAGKARTGRIRVIIQWRGLTRTRDGLLDGDLVCGDAVATADEGYRRQLIVSSYVIDEAEL</sequence>
<dbReference type="EMBL" id="CP048711">
    <property type="protein sequence ID" value="QIB64781.1"/>
    <property type="molecule type" value="Genomic_DNA"/>
</dbReference>
<proteinExistence type="predicted"/>
<organism evidence="1 2">
    <name type="scientific">Kineobactrum salinum</name>
    <dbReference type="NCBI Taxonomy" id="2708301"/>
    <lineage>
        <taxon>Bacteria</taxon>
        <taxon>Pseudomonadati</taxon>
        <taxon>Pseudomonadota</taxon>
        <taxon>Gammaproteobacteria</taxon>
        <taxon>Cellvibrionales</taxon>
        <taxon>Halieaceae</taxon>
        <taxon>Kineobactrum</taxon>
    </lineage>
</organism>
<accession>A0A6C0TYA5</accession>